<dbReference type="PANTHER" id="PTHR42760">
    <property type="entry name" value="SHORT-CHAIN DEHYDROGENASES/REDUCTASES FAMILY MEMBER"/>
    <property type="match status" value="1"/>
</dbReference>
<name>A0A917UBE8_9ACTN</name>
<organism evidence="4 5">
    <name type="scientific">Dactylosporangium sucinum</name>
    <dbReference type="NCBI Taxonomy" id="1424081"/>
    <lineage>
        <taxon>Bacteria</taxon>
        <taxon>Bacillati</taxon>
        <taxon>Actinomycetota</taxon>
        <taxon>Actinomycetes</taxon>
        <taxon>Micromonosporales</taxon>
        <taxon>Micromonosporaceae</taxon>
        <taxon>Dactylosporangium</taxon>
    </lineage>
</organism>
<keyword evidence="2" id="KW-0560">Oxidoreductase</keyword>
<dbReference type="GO" id="GO:0016616">
    <property type="term" value="F:oxidoreductase activity, acting on the CH-OH group of donors, NAD or NADP as acceptor"/>
    <property type="evidence" value="ECO:0007669"/>
    <property type="project" value="TreeGrafter"/>
</dbReference>
<dbReference type="InterPro" id="IPR036291">
    <property type="entry name" value="NAD(P)-bd_dom_sf"/>
</dbReference>
<evidence type="ECO:0000256" key="1">
    <source>
        <dbReference type="ARBA" id="ARBA00006484"/>
    </source>
</evidence>
<comment type="similarity">
    <text evidence="1">Belongs to the short-chain dehydrogenases/reductases (SDR) family.</text>
</comment>
<dbReference type="Proteomes" id="UP000642070">
    <property type="component" value="Unassembled WGS sequence"/>
</dbReference>
<evidence type="ECO:0000313" key="5">
    <source>
        <dbReference type="Proteomes" id="UP000642070"/>
    </source>
</evidence>
<comment type="caution">
    <text evidence="4">The sequence shown here is derived from an EMBL/GenBank/DDBJ whole genome shotgun (WGS) entry which is preliminary data.</text>
</comment>
<dbReference type="GO" id="GO:0030497">
    <property type="term" value="P:fatty acid elongation"/>
    <property type="evidence" value="ECO:0007669"/>
    <property type="project" value="TreeGrafter"/>
</dbReference>
<dbReference type="InterPro" id="IPR002347">
    <property type="entry name" value="SDR_fam"/>
</dbReference>
<dbReference type="SMART" id="SM00822">
    <property type="entry name" value="PKS_KR"/>
    <property type="match status" value="1"/>
</dbReference>
<evidence type="ECO:0000313" key="4">
    <source>
        <dbReference type="EMBL" id="GGM76206.1"/>
    </source>
</evidence>
<dbReference type="Gene3D" id="3.40.50.720">
    <property type="entry name" value="NAD(P)-binding Rossmann-like Domain"/>
    <property type="match status" value="1"/>
</dbReference>
<keyword evidence="5" id="KW-1185">Reference proteome</keyword>
<dbReference type="InterPro" id="IPR057326">
    <property type="entry name" value="KR_dom"/>
</dbReference>
<evidence type="ECO:0000256" key="2">
    <source>
        <dbReference type="ARBA" id="ARBA00023002"/>
    </source>
</evidence>
<dbReference type="PROSITE" id="PS00061">
    <property type="entry name" value="ADH_SHORT"/>
    <property type="match status" value="1"/>
</dbReference>
<dbReference type="CDD" id="cd05233">
    <property type="entry name" value="SDR_c"/>
    <property type="match status" value="1"/>
</dbReference>
<dbReference type="RefSeq" id="WP_190256428.1">
    <property type="nucleotide sequence ID" value="NZ_BMPI01000072.1"/>
</dbReference>
<accession>A0A917UBE8</accession>
<dbReference type="PRINTS" id="PR00081">
    <property type="entry name" value="GDHRDH"/>
</dbReference>
<protein>
    <submittedName>
        <fullName evidence="4">Short-chain dehydrogenase</fullName>
    </submittedName>
</protein>
<dbReference type="Pfam" id="PF13561">
    <property type="entry name" value="adh_short_C2"/>
    <property type="match status" value="1"/>
</dbReference>
<dbReference type="FunFam" id="3.40.50.720:FF:000084">
    <property type="entry name" value="Short-chain dehydrogenase reductase"/>
    <property type="match status" value="1"/>
</dbReference>
<dbReference type="PANTHER" id="PTHR42760:SF123">
    <property type="entry name" value="OXIDOREDUCTASE"/>
    <property type="match status" value="1"/>
</dbReference>
<dbReference type="PRINTS" id="PR00080">
    <property type="entry name" value="SDRFAMILY"/>
</dbReference>
<dbReference type="EMBL" id="BMPI01000072">
    <property type="protein sequence ID" value="GGM76206.1"/>
    <property type="molecule type" value="Genomic_DNA"/>
</dbReference>
<gene>
    <name evidence="4" type="ORF">GCM10007977_092120</name>
</gene>
<dbReference type="AlphaFoldDB" id="A0A917UBE8"/>
<reference evidence="4" key="1">
    <citation type="journal article" date="2014" name="Int. J. Syst. Evol. Microbiol.">
        <title>Complete genome sequence of Corynebacterium casei LMG S-19264T (=DSM 44701T), isolated from a smear-ripened cheese.</title>
        <authorList>
            <consortium name="US DOE Joint Genome Institute (JGI-PGF)"/>
            <person name="Walter F."/>
            <person name="Albersmeier A."/>
            <person name="Kalinowski J."/>
            <person name="Ruckert C."/>
        </authorList>
    </citation>
    <scope>NUCLEOTIDE SEQUENCE</scope>
    <source>
        <strain evidence="4">JCM 19831</strain>
    </source>
</reference>
<sequence>MRFQDKVLLCTGAASGIGAAVARRFASEGGHVVLVDRNAEGVGKVAAEIGDAAAEPADVSSEDDVAGVVAAAVKRFGRIDALYNGAAILIAGEAMTAPLADLQRQLSVNVVGTYLMCKAVGRVMKSQGSGAIVNTSSVVADVARANRSLYAATKGAILPMSRHFALELAPAVRVNCVSPGPTLTGMTRPHYLAAAATEAEALRSVGSQVLLDRVADPSEIASAVCFLLSDDAGYVNGTMLTVDGGMTAE</sequence>
<proteinExistence type="inferred from homology"/>
<evidence type="ECO:0000259" key="3">
    <source>
        <dbReference type="SMART" id="SM00822"/>
    </source>
</evidence>
<reference evidence="4" key="2">
    <citation type="submission" date="2020-09" db="EMBL/GenBank/DDBJ databases">
        <authorList>
            <person name="Sun Q."/>
            <person name="Ohkuma M."/>
        </authorList>
    </citation>
    <scope>NUCLEOTIDE SEQUENCE</scope>
    <source>
        <strain evidence="4">JCM 19831</strain>
    </source>
</reference>
<dbReference type="SUPFAM" id="SSF51735">
    <property type="entry name" value="NAD(P)-binding Rossmann-fold domains"/>
    <property type="match status" value="1"/>
</dbReference>
<dbReference type="InterPro" id="IPR020904">
    <property type="entry name" value="Sc_DH/Rdtase_CS"/>
</dbReference>
<feature type="domain" description="Ketoreductase" evidence="3">
    <location>
        <begin position="6"/>
        <end position="186"/>
    </location>
</feature>